<dbReference type="GO" id="GO:0008903">
    <property type="term" value="F:hydroxypyruvate isomerase activity"/>
    <property type="evidence" value="ECO:0007669"/>
    <property type="project" value="UniProtKB-EC"/>
</dbReference>
<dbReference type="InterPro" id="IPR013022">
    <property type="entry name" value="Xyl_isomerase-like_TIM-brl"/>
</dbReference>
<dbReference type="NCBIfam" id="NF043033">
    <property type="entry name" value="OxoTetrIsom"/>
    <property type="match status" value="1"/>
</dbReference>
<dbReference type="InterPro" id="IPR036237">
    <property type="entry name" value="Xyl_isomerase-like_sf"/>
</dbReference>
<dbReference type="InterPro" id="IPR053398">
    <property type="entry name" value="HPT_OtnI_isomerases"/>
</dbReference>
<organism evidence="6 7">
    <name type="scientific">Niveibacterium umoris</name>
    <dbReference type="NCBI Taxonomy" id="1193620"/>
    <lineage>
        <taxon>Bacteria</taxon>
        <taxon>Pseudomonadati</taxon>
        <taxon>Pseudomonadota</taxon>
        <taxon>Betaproteobacteria</taxon>
        <taxon>Rhodocyclales</taxon>
        <taxon>Rhodocyclaceae</taxon>
        <taxon>Niveibacterium</taxon>
    </lineage>
</organism>
<comment type="caution">
    <text evidence="6">The sequence shown here is derived from an EMBL/GenBank/DDBJ whole genome shotgun (WGS) entry which is preliminary data.</text>
</comment>
<name>A0A840BGB9_9RHOO</name>
<dbReference type="InterPro" id="IPR026040">
    <property type="entry name" value="HyI-like"/>
</dbReference>
<dbReference type="PIRSF" id="PIRSF006241">
    <property type="entry name" value="HyI"/>
    <property type="match status" value="1"/>
</dbReference>
<evidence type="ECO:0000313" key="7">
    <source>
        <dbReference type="Proteomes" id="UP000561045"/>
    </source>
</evidence>
<feature type="active site" description="Proton donor/acceptor" evidence="3">
    <location>
        <position position="143"/>
    </location>
</feature>
<dbReference type="Gene3D" id="3.20.20.150">
    <property type="entry name" value="Divalent-metal-dependent TIM barrel enzymes"/>
    <property type="match status" value="1"/>
</dbReference>
<dbReference type="Proteomes" id="UP000561045">
    <property type="component" value="Unassembled WGS sequence"/>
</dbReference>
<dbReference type="EC" id="5.3.1.22" evidence="6"/>
<evidence type="ECO:0000256" key="2">
    <source>
        <dbReference type="PIRNR" id="PIRNR006241"/>
    </source>
</evidence>
<dbReference type="RefSeq" id="WP_183630593.1">
    <property type="nucleotide sequence ID" value="NZ_BAABLE010000011.1"/>
</dbReference>
<accession>A0A840BGB9</accession>
<dbReference type="EMBL" id="JACIET010000001">
    <property type="protein sequence ID" value="MBB4010718.1"/>
    <property type="molecule type" value="Genomic_DNA"/>
</dbReference>
<dbReference type="AlphaFoldDB" id="A0A840BGB9"/>
<feature type="active site" description="Proton donor/acceptor" evidence="3">
    <location>
        <position position="240"/>
    </location>
</feature>
<dbReference type="InterPro" id="IPR050417">
    <property type="entry name" value="Sugar_Epim/Isomerase"/>
</dbReference>
<dbReference type="Pfam" id="PF01261">
    <property type="entry name" value="AP_endonuc_2"/>
    <property type="match status" value="1"/>
</dbReference>
<proteinExistence type="inferred from homology"/>
<evidence type="ECO:0000256" key="3">
    <source>
        <dbReference type="PIRSR" id="PIRSR006241-50"/>
    </source>
</evidence>
<protein>
    <submittedName>
        <fullName evidence="6">Hydroxypyruvate isomerase</fullName>
        <ecNumber evidence="6">5.3.1.22</ecNumber>
    </submittedName>
</protein>
<evidence type="ECO:0000256" key="1">
    <source>
        <dbReference type="ARBA" id="ARBA00023235"/>
    </source>
</evidence>
<keyword evidence="6" id="KW-0670">Pyruvate</keyword>
<feature type="region of interest" description="Disordered" evidence="4">
    <location>
        <begin position="257"/>
        <end position="279"/>
    </location>
</feature>
<feature type="domain" description="Xylose isomerase-like TIM barrel" evidence="5">
    <location>
        <begin position="21"/>
        <end position="255"/>
    </location>
</feature>
<dbReference type="GO" id="GO:0046487">
    <property type="term" value="P:glyoxylate metabolic process"/>
    <property type="evidence" value="ECO:0007669"/>
    <property type="project" value="TreeGrafter"/>
</dbReference>
<comment type="similarity">
    <text evidence="2">Belongs to the hyi family.</text>
</comment>
<gene>
    <name evidence="6" type="ORF">GGR36_000026</name>
</gene>
<sequence length="279" mass="30798">MPRFAANLSWLFAELPFAERFAAAARAGFEAVEFLFPYEYAPEELARLQRDAKVQTVLFNLPPGEWRNGERGLAAQPGREQDFRFSIELALLHARALGVRQLHVMAGLTEPDVPRSQQRATYVANLRAAAARAAALQIDLLIEPINPIDMPHYYLTRVAQALDILREVGAPNLRLQFDAYHVHRVGEDPIAQLRIALPHVAHVQIAGSPGRHEPDTGDFDYRPFFQQLDTSGYSGWVGCEYAPAAATEDGLSWRESLTGRSAEQPPTPTLGAFGSLSGG</sequence>
<dbReference type="PANTHER" id="PTHR43489">
    <property type="entry name" value="ISOMERASE"/>
    <property type="match status" value="1"/>
</dbReference>
<reference evidence="6 7" key="1">
    <citation type="submission" date="2020-08" db="EMBL/GenBank/DDBJ databases">
        <title>Genomic Encyclopedia of Type Strains, Phase IV (KMG-IV): sequencing the most valuable type-strain genomes for metagenomic binning, comparative biology and taxonomic classification.</title>
        <authorList>
            <person name="Goeker M."/>
        </authorList>
    </citation>
    <scope>NUCLEOTIDE SEQUENCE [LARGE SCALE GENOMIC DNA]</scope>
    <source>
        <strain evidence="6 7">DSM 106739</strain>
    </source>
</reference>
<evidence type="ECO:0000256" key="4">
    <source>
        <dbReference type="SAM" id="MobiDB-lite"/>
    </source>
</evidence>
<dbReference type="PANTHER" id="PTHR43489:SF6">
    <property type="entry name" value="HYDROXYPYRUVATE ISOMERASE-RELATED"/>
    <property type="match status" value="1"/>
</dbReference>
<dbReference type="FunFam" id="3.20.20.150:FF:000007">
    <property type="entry name" value="Hydroxypyruvate isomerase"/>
    <property type="match status" value="1"/>
</dbReference>
<keyword evidence="7" id="KW-1185">Reference proteome</keyword>
<keyword evidence="1 2" id="KW-0413">Isomerase</keyword>
<dbReference type="SUPFAM" id="SSF51658">
    <property type="entry name" value="Xylose isomerase-like"/>
    <property type="match status" value="1"/>
</dbReference>
<evidence type="ECO:0000313" key="6">
    <source>
        <dbReference type="EMBL" id="MBB4010718.1"/>
    </source>
</evidence>
<evidence type="ECO:0000259" key="5">
    <source>
        <dbReference type="Pfam" id="PF01261"/>
    </source>
</evidence>